<keyword evidence="1" id="KW-1185">Reference proteome</keyword>
<name>A0A7I4XV91_HAECO</name>
<reference evidence="2" key="1">
    <citation type="submission" date="2020-12" db="UniProtKB">
        <authorList>
            <consortium name="WormBaseParasite"/>
        </authorList>
    </citation>
    <scope>IDENTIFICATION</scope>
    <source>
        <strain evidence="2">MHco3</strain>
    </source>
</reference>
<accession>A0A7I4XV91</accession>
<evidence type="ECO:0000313" key="1">
    <source>
        <dbReference type="Proteomes" id="UP000025227"/>
    </source>
</evidence>
<dbReference type="OrthoDB" id="5869385at2759"/>
<dbReference type="AlphaFoldDB" id="A0A7I4XV91"/>
<dbReference type="WBParaSite" id="HCON_00014950-00001">
    <property type="protein sequence ID" value="HCON_00014950-00001"/>
    <property type="gene ID" value="HCON_00014950"/>
</dbReference>
<proteinExistence type="predicted"/>
<dbReference type="Proteomes" id="UP000025227">
    <property type="component" value="Unplaced"/>
</dbReference>
<sequence length="123" mass="14163">MAAQPVVEIEGGNDGPELFESLLVEGRDTLNRDVSTKALLSLLEFLVDGRYELLLRKSETYLEMKRTYKSKKSENLLQAINRFASLLEEITSEFYGAREYFREKECHLKNIIEELCNDVPQGN</sequence>
<dbReference type="OMA" id="FREKECH"/>
<organism evidence="1 2">
    <name type="scientific">Haemonchus contortus</name>
    <name type="common">Barber pole worm</name>
    <dbReference type="NCBI Taxonomy" id="6289"/>
    <lineage>
        <taxon>Eukaryota</taxon>
        <taxon>Metazoa</taxon>
        <taxon>Ecdysozoa</taxon>
        <taxon>Nematoda</taxon>
        <taxon>Chromadorea</taxon>
        <taxon>Rhabditida</taxon>
        <taxon>Rhabditina</taxon>
        <taxon>Rhabditomorpha</taxon>
        <taxon>Strongyloidea</taxon>
        <taxon>Trichostrongylidae</taxon>
        <taxon>Haemonchus</taxon>
    </lineage>
</organism>
<evidence type="ECO:0000313" key="2">
    <source>
        <dbReference type="WBParaSite" id="HCON_00014950-00001"/>
    </source>
</evidence>
<protein>
    <submittedName>
        <fullName evidence="2">WAPL domain-containing protein</fullName>
    </submittedName>
</protein>